<evidence type="ECO:0000313" key="1">
    <source>
        <dbReference type="EMBL" id="EDT38019.1"/>
    </source>
</evidence>
<accession>B1TEJ3</accession>
<dbReference type="EMBL" id="ABLK01000343">
    <property type="protein sequence ID" value="EDT38019.1"/>
    <property type="molecule type" value="Genomic_DNA"/>
</dbReference>
<dbReference type="AlphaFoldDB" id="B1TEJ3"/>
<dbReference type="Proteomes" id="UP000004814">
    <property type="component" value="Unassembled WGS sequence"/>
</dbReference>
<protein>
    <submittedName>
        <fullName evidence="1">Uncharacterized protein</fullName>
    </submittedName>
</protein>
<dbReference type="PATRIC" id="fig|396597.7.peg.1275"/>
<reference evidence="1 2" key="1">
    <citation type="submission" date="2008-03" db="EMBL/GenBank/DDBJ databases">
        <title>Sequencing of the draft genome and assembly of Burkholderia ambifaria MEX-5.</title>
        <authorList>
            <consortium name="US DOE Joint Genome Institute (JGI-PGF)"/>
            <person name="Copeland A."/>
            <person name="Lucas S."/>
            <person name="Lapidus A."/>
            <person name="Glavina del Rio T."/>
            <person name="Dalin E."/>
            <person name="Tice H."/>
            <person name="Bruce D."/>
            <person name="Goodwin L."/>
            <person name="Pitluck S."/>
            <person name="Larimer F."/>
            <person name="Land M.L."/>
            <person name="Hauser L."/>
            <person name="Tiedje J."/>
            <person name="Richardson P."/>
        </authorList>
    </citation>
    <scope>NUCLEOTIDE SEQUENCE [LARGE SCALE GENOMIC DNA]</scope>
    <source>
        <strain evidence="1 2">MEX-5</strain>
    </source>
</reference>
<gene>
    <name evidence="1" type="ORF">BamMEX5DRAFT_6209</name>
</gene>
<proteinExistence type="predicted"/>
<comment type="caution">
    <text evidence="1">The sequence shown here is derived from an EMBL/GenBank/DDBJ whole genome shotgun (WGS) entry which is preliminary data.</text>
</comment>
<organism evidence="1 2">
    <name type="scientific">Burkholderia ambifaria MEX-5</name>
    <dbReference type="NCBI Taxonomy" id="396597"/>
    <lineage>
        <taxon>Bacteria</taxon>
        <taxon>Pseudomonadati</taxon>
        <taxon>Pseudomonadota</taxon>
        <taxon>Betaproteobacteria</taxon>
        <taxon>Burkholderiales</taxon>
        <taxon>Burkholderiaceae</taxon>
        <taxon>Burkholderia</taxon>
        <taxon>Burkholderia cepacia complex</taxon>
    </lineage>
</organism>
<name>B1TEJ3_9BURK</name>
<evidence type="ECO:0000313" key="2">
    <source>
        <dbReference type="Proteomes" id="UP000004814"/>
    </source>
</evidence>
<sequence>MPTGCARSRWASHAFSVESFVMSGQIPFNVHMLYRTNQHLCSSPRCRFPFPVAAGHKDSYKNISKVDATRRKAAIAESNLTENSAFRIARLHSISHSHYKA</sequence>